<sequence>MKVQDNREDLELNGLHQLLVYADNVVVITEDVQNVHLPLEYRPHIDVSFTCEHDPKLQEYCVCPQNMPQFDSEGIPNQTPETNKPMILNGPTSRNREGSDQLPSISGGRLLYPQPEDAPCRGDRDPPYMAGTWFRERHCDDTPLAGQRQIQMERSLTPVSERVGVVGGRKRIAIIASHNVLEKETGVLGFLVHPLSSSSSLHGLGLVPVPSSHCIQFHLFLGRPTSLLPLGFAHACGVTVSASGRETRWPGFESRSGRVTWLRFFPGVSLNPIGANAGEKLQATSAEQSDGITVFRISPIESLMLHRCRTGAISLQRWWQSLSAVISESDWFLYRAGINRRITSCTVVSWRCVLL</sequence>
<gene>
    <name evidence="2" type="ORF">ANN_18005</name>
</gene>
<dbReference type="EMBL" id="JAJSOF020000023">
    <property type="protein sequence ID" value="KAJ4435390.1"/>
    <property type="molecule type" value="Genomic_DNA"/>
</dbReference>
<evidence type="ECO:0000256" key="1">
    <source>
        <dbReference type="SAM" id="MobiDB-lite"/>
    </source>
</evidence>
<name>A0ABQ8SPM2_PERAM</name>
<evidence type="ECO:0000313" key="2">
    <source>
        <dbReference type="EMBL" id="KAJ4435390.1"/>
    </source>
</evidence>
<protein>
    <submittedName>
        <fullName evidence="2">Uncharacterized protein</fullName>
    </submittedName>
</protein>
<evidence type="ECO:0000313" key="3">
    <source>
        <dbReference type="Proteomes" id="UP001148838"/>
    </source>
</evidence>
<organism evidence="2 3">
    <name type="scientific">Periplaneta americana</name>
    <name type="common">American cockroach</name>
    <name type="synonym">Blatta americana</name>
    <dbReference type="NCBI Taxonomy" id="6978"/>
    <lineage>
        <taxon>Eukaryota</taxon>
        <taxon>Metazoa</taxon>
        <taxon>Ecdysozoa</taxon>
        <taxon>Arthropoda</taxon>
        <taxon>Hexapoda</taxon>
        <taxon>Insecta</taxon>
        <taxon>Pterygota</taxon>
        <taxon>Neoptera</taxon>
        <taxon>Polyneoptera</taxon>
        <taxon>Dictyoptera</taxon>
        <taxon>Blattodea</taxon>
        <taxon>Blattoidea</taxon>
        <taxon>Blattidae</taxon>
        <taxon>Blattinae</taxon>
        <taxon>Periplaneta</taxon>
    </lineage>
</organism>
<reference evidence="2 3" key="1">
    <citation type="journal article" date="2022" name="Allergy">
        <title>Genome assembly and annotation of Periplaneta americana reveal a comprehensive cockroach allergen profile.</title>
        <authorList>
            <person name="Wang L."/>
            <person name="Xiong Q."/>
            <person name="Saelim N."/>
            <person name="Wang L."/>
            <person name="Nong W."/>
            <person name="Wan A.T."/>
            <person name="Shi M."/>
            <person name="Liu X."/>
            <person name="Cao Q."/>
            <person name="Hui J.H.L."/>
            <person name="Sookrung N."/>
            <person name="Leung T.F."/>
            <person name="Tungtrongchitr A."/>
            <person name="Tsui S.K.W."/>
        </authorList>
    </citation>
    <scope>NUCLEOTIDE SEQUENCE [LARGE SCALE GENOMIC DNA]</scope>
    <source>
        <strain evidence="2">PWHHKU_190912</strain>
    </source>
</reference>
<comment type="caution">
    <text evidence="2">The sequence shown here is derived from an EMBL/GenBank/DDBJ whole genome shotgun (WGS) entry which is preliminary data.</text>
</comment>
<proteinExistence type="predicted"/>
<accession>A0ABQ8SPM2</accession>
<dbReference type="Proteomes" id="UP001148838">
    <property type="component" value="Unassembled WGS sequence"/>
</dbReference>
<keyword evidence="3" id="KW-1185">Reference proteome</keyword>
<feature type="region of interest" description="Disordered" evidence="1">
    <location>
        <begin position="73"/>
        <end position="122"/>
    </location>
</feature>